<name>A0ABS4SHT2_9PROT</name>
<keyword evidence="1" id="KW-0812">Transmembrane</keyword>
<dbReference type="Proteomes" id="UP000781958">
    <property type="component" value="Unassembled WGS sequence"/>
</dbReference>
<dbReference type="RefSeq" id="WP_209765937.1">
    <property type="nucleotide sequence ID" value="NZ_JAGINP010000005.1"/>
</dbReference>
<dbReference type="Pfam" id="PF06170">
    <property type="entry name" value="DUF983"/>
    <property type="match status" value="1"/>
</dbReference>
<evidence type="ECO:0000256" key="1">
    <source>
        <dbReference type="SAM" id="Phobius"/>
    </source>
</evidence>
<proteinExistence type="predicted"/>
<evidence type="ECO:0000313" key="3">
    <source>
        <dbReference type="Proteomes" id="UP000781958"/>
    </source>
</evidence>
<sequence length="125" mass="13558">MAVDYGARSKLSAALRGLMGCCPACGRGRLLKSYLKPVDQCAHCGEAFGHFRADDAPPWMTILVVGHIVIPMLLSVEQRYQPAAWVHFAIWPALTLLLTMLLLPRCKGVVLGLLWSTGAPGSERA</sequence>
<protein>
    <submittedName>
        <fullName evidence="2">Uncharacterized protein (DUF983 family)</fullName>
    </submittedName>
</protein>
<comment type="caution">
    <text evidence="2">The sequence shown here is derived from an EMBL/GenBank/DDBJ whole genome shotgun (WGS) entry which is preliminary data.</text>
</comment>
<keyword evidence="1" id="KW-0472">Membrane</keyword>
<evidence type="ECO:0000313" key="2">
    <source>
        <dbReference type="EMBL" id="MBP2292123.1"/>
    </source>
</evidence>
<reference evidence="2 3" key="1">
    <citation type="submission" date="2021-03" db="EMBL/GenBank/DDBJ databases">
        <title>Genomic Encyclopedia of Type Strains, Phase III (KMG-III): the genomes of soil and plant-associated and newly described type strains.</title>
        <authorList>
            <person name="Whitman W."/>
        </authorList>
    </citation>
    <scope>NUCLEOTIDE SEQUENCE [LARGE SCALE GENOMIC DNA]</scope>
    <source>
        <strain evidence="2 3">IMMIB AFH-6</strain>
    </source>
</reference>
<feature type="transmembrane region" description="Helical" evidence="1">
    <location>
        <begin position="83"/>
        <end position="103"/>
    </location>
</feature>
<gene>
    <name evidence="2" type="ORF">J2851_001884</name>
</gene>
<dbReference type="EMBL" id="JAGINP010000005">
    <property type="protein sequence ID" value="MBP2292123.1"/>
    <property type="molecule type" value="Genomic_DNA"/>
</dbReference>
<accession>A0ABS4SHT2</accession>
<keyword evidence="1" id="KW-1133">Transmembrane helix</keyword>
<dbReference type="InterPro" id="IPR009325">
    <property type="entry name" value="DUF983"/>
</dbReference>
<feature type="transmembrane region" description="Helical" evidence="1">
    <location>
        <begin position="58"/>
        <end position="76"/>
    </location>
</feature>
<keyword evidence="3" id="KW-1185">Reference proteome</keyword>
<organism evidence="2 3">
    <name type="scientific">Azospirillum rugosum</name>
    <dbReference type="NCBI Taxonomy" id="416170"/>
    <lineage>
        <taxon>Bacteria</taxon>
        <taxon>Pseudomonadati</taxon>
        <taxon>Pseudomonadota</taxon>
        <taxon>Alphaproteobacteria</taxon>
        <taxon>Rhodospirillales</taxon>
        <taxon>Azospirillaceae</taxon>
        <taxon>Azospirillum</taxon>
    </lineage>
</organism>